<dbReference type="InterPro" id="IPR032088">
    <property type="entry name" value="SAT"/>
</dbReference>
<reference evidence="12 13" key="1">
    <citation type="submission" date="2023-08" db="EMBL/GenBank/DDBJ databases">
        <title>Black Yeasts Isolated from many extreme environments.</title>
        <authorList>
            <person name="Coleine C."/>
            <person name="Stajich J.E."/>
            <person name="Selbmann L."/>
        </authorList>
    </citation>
    <scope>NUCLEOTIDE SEQUENCE [LARGE SCALE GENOMIC DNA]</scope>
    <source>
        <strain evidence="12 13">CCFEE 5935</strain>
    </source>
</reference>
<keyword evidence="2" id="KW-0596">Phosphopantetheine</keyword>
<dbReference type="SMART" id="SM00825">
    <property type="entry name" value="PKS_KS"/>
    <property type="match status" value="1"/>
</dbReference>
<comment type="caution">
    <text evidence="12">The sequence shown here is derived from an EMBL/GenBank/DDBJ whole genome shotgun (WGS) entry which is preliminary data.</text>
</comment>
<dbReference type="InterPro" id="IPR009081">
    <property type="entry name" value="PP-bd_ACP"/>
</dbReference>
<dbReference type="Gene3D" id="3.10.129.110">
    <property type="entry name" value="Polyketide synthase dehydratase"/>
    <property type="match status" value="1"/>
</dbReference>
<dbReference type="NCBIfam" id="TIGR04532">
    <property type="entry name" value="PT_fungal_PKS"/>
    <property type="match status" value="1"/>
</dbReference>
<dbReference type="SUPFAM" id="SSF55048">
    <property type="entry name" value="Probable ACP-binding domain of malonyl-CoA ACP transacylase"/>
    <property type="match status" value="1"/>
</dbReference>
<dbReference type="PROSITE" id="PS00012">
    <property type="entry name" value="PHOSPHOPANTETHEINE"/>
    <property type="match status" value="1"/>
</dbReference>
<evidence type="ECO:0000256" key="7">
    <source>
        <dbReference type="PROSITE-ProRule" id="PRU01363"/>
    </source>
</evidence>
<dbReference type="Pfam" id="PF00109">
    <property type="entry name" value="ketoacyl-synt"/>
    <property type="match status" value="1"/>
</dbReference>
<feature type="compositionally biased region" description="Low complexity" evidence="8">
    <location>
        <begin position="1617"/>
        <end position="1634"/>
    </location>
</feature>
<dbReference type="GO" id="GO:0044550">
    <property type="term" value="P:secondary metabolite biosynthetic process"/>
    <property type="evidence" value="ECO:0007669"/>
    <property type="project" value="UniProtKB-ARBA"/>
</dbReference>
<dbReference type="InterPro" id="IPR049900">
    <property type="entry name" value="PKS_mFAS_DH"/>
</dbReference>
<dbReference type="InterPro" id="IPR030918">
    <property type="entry name" value="PT_fungal_PKS"/>
</dbReference>
<accession>A0AAV9PJK4</accession>
<feature type="region of interest" description="N-terminal hotdog fold" evidence="7">
    <location>
        <begin position="1297"/>
        <end position="1432"/>
    </location>
</feature>
<dbReference type="SUPFAM" id="SSF47336">
    <property type="entry name" value="ACP-like"/>
    <property type="match status" value="2"/>
</dbReference>
<feature type="active site" description="Proton acceptor; for dehydratase activity" evidence="7">
    <location>
        <position position="1329"/>
    </location>
</feature>
<feature type="region of interest" description="C-terminal hotdog fold" evidence="7">
    <location>
        <begin position="1460"/>
        <end position="1607"/>
    </location>
</feature>
<dbReference type="GO" id="GO:0004315">
    <property type="term" value="F:3-oxoacyl-[acyl-carrier-protein] synthase activity"/>
    <property type="evidence" value="ECO:0007669"/>
    <property type="project" value="InterPro"/>
</dbReference>
<dbReference type="InterPro" id="IPR016036">
    <property type="entry name" value="Malonyl_transacylase_ACP-bd"/>
</dbReference>
<dbReference type="InterPro" id="IPR014030">
    <property type="entry name" value="Ketoacyl_synth_N"/>
</dbReference>
<dbReference type="Pfam" id="PF00550">
    <property type="entry name" value="PP-binding"/>
    <property type="match status" value="2"/>
</dbReference>
<name>A0AAV9PJK4_9PEZI</name>
<dbReference type="SUPFAM" id="SSF52151">
    <property type="entry name" value="FabD/lysophospholipase-like"/>
    <property type="match status" value="1"/>
</dbReference>
<dbReference type="Pfam" id="PF00698">
    <property type="entry name" value="Acyl_transf_1"/>
    <property type="match status" value="1"/>
</dbReference>
<evidence type="ECO:0000259" key="9">
    <source>
        <dbReference type="PROSITE" id="PS50075"/>
    </source>
</evidence>
<evidence type="ECO:0000256" key="3">
    <source>
        <dbReference type="ARBA" id="ARBA00022553"/>
    </source>
</evidence>
<dbReference type="Pfam" id="PF14765">
    <property type="entry name" value="PS-DH"/>
    <property type="match status" value="1"/>
</dbReference>
<dbReference type="PANTHER" id="PTHR43775">
    <property type="entry name" value="FATTY ACID SYNTHASE"/>
    <property type="match status" value="1"/>
</dbReference>
<feature type="compositionally biased region" description="Acidic residues" evidence="8">
    <location>
        <begin position="1769"/>
        <end position="1781"/>
    </location>
</feature>
<evidence type="ECO:0000313" key="13">
    <source>
        <dbReference type="Proteomes" id="UP001337655"/>
    </source>
</evidence>
<feature type="region of interest" description="Disordered" evidence="8">
    <location>
        <begin position="1615"/>
        <end position="1689"/>
    </location>
</feature>
<dbReference type="Pfam" id="PF02801">
    <property type="entry name" value="Ketoacyl-synt_C"/>
    <property type="match status" value="1"/>
</dbReference>
<dbReference type="Proteomes" id="UP001337655">
    <property type="component" value="Unassembled WGS sequence"/>
</dbReference>
<feature type="region of interest" description="Disordered" evidence="8">
    <location>
        <begin position="1899"/>
        <end position="1918"/>
    </location>
</feature>
<keyword evidence="6" id="KW-0511">Multifunctional enzyme</keyword>
<feature type="domain" description="PKS/mFAS DH" evidence="11">
    <location>
        <begin position="1297"/>
        <end position="1607"/>
    </location>
</feature>
<dbReference type="FunFam" id="3.40.50.1820:FF:000116">
    <property type="entry name" value="Sterigmatocystin biosynthesis polyketide synthase"/>
    <property type="match status" value="1"/>
</dbReference>
<evidence type="ECO:0000256" key="1">
    <source>
        <dbReference type="ARBA" id="ARBA00001957"/>
    </source>
</evidence>
<sequence length="2204" mass="238352">MSTVFLFGDQTADQYNILHKVVLRKENAFVRSFVERASLALREEARLLTRSQRDVIPDFNTVNDLIEAYYMKGEKVPMIESALLVIAQLGHYIGYFSEHPTELPAAKDSRALGLCTGLLSAAAIVSARTTEELVSLAVEFVRLAFRSGAVVDQSRNILAQIEEDKAPWSTIVTGTTESAAKEALAAFHQEKGIPQSNQAYVSAVSVMAITISGPPPTVRRFFGESPALAKNNRVPIPVYAPYHAEHLYGEADYEKIFAGAITEELKKYTPASVVHSAFTGKAIAANDTYELAKAAVTEMLQKPVRWDHLLEETVSQMTSTKQKSKIYAMGISNVANSLVSALKAGGQTDVSAVDYSAWSENSDIAQGRTQNDKVAIVGLSGRYPNAANTEELWDLLMKGLDVHRRIPADRFDADAHCDPSGKGKNKSHTPFGCFIDEPGLFDPRFFNMSPREAAQTDPMGRLALVTAYEALEQSGYVPNRTPSTKLHRIGTFYGQTSDDWREINAAENVDTYYITGGVRAFAPGRINYYFKFSGPSYSVDTACSSSLAAIQLACTSLWAGDCDTAIAGGLNVLTNPDIFSGLSKGQFLSKTGSCKTYDNAADGYCRGDSCGSVILKRYSDAIADKDNIMGCILGAATNHSAEAVSITHPHAGAQEFLYKQVLARAGIDAHEVSYVEMHGTGTQAGDGIEMTSVTNVFAPRHRQRRPDQPVNLGAIKANVGHAEAASGINSLSKVLLMMKHGKIPANVGIKGEMNKTFPADLKDRNVHISQKEVPWPRHGAAKRKVFLNNFSAAGGNTALLLEDGPLRETPRVLDPRSTFPVTVTARSIASLKRNIANLQDYIQENPNTTLTSLSYTLTARRIQHNYRVAFPLSEISKVSDALQSQVKDSYSPVPMVPTKVAFCFTGQGSQYTGLGQKLYQDLKTFRDDIDQLNRLATIQGLPSFLELLDGTDVQTLSPVKVQLGMACIQVALARMWASWGITPTAVIGHSLGEYAALHVAGVISASDMVLLVGRRAELLVRDCTPHTHGMLAVKGSADAIRNTLGNKMTEIACINGPEETVLCGSGEVVGAANEVLTQKGFKATKLNVPFAFHSAQVDPILDQFKTVASSVTFNKPQVPVLSPLEGEIIREAGVISPAYLARHARETVNFWTALTSGQTAKVFDEKTAWLEVGAHPVCSGMVKASIGATITAPSLRRGEDAWKTISTSVCALFTAGVYVNFDEYHREFNDAQELYPLPTYSFDNKKYWLDYHNNWTLTKGEAPQVKEVIVEKQVAGAPQAAAPAPEIPAKRLSTSCQKVISEDFNGSTAKVVVRSSLADPKLYPVVCGHMVNNAALCPSSLYADMALTVGDYIYKEMYPGSETPGLNVCNMEVPKPLIAQIPQPAAGQFVEMEANADMTTGLIKLNFRSVQPDGKKIQDHAHCTIRLEDKVAWADEWARYNFMVKSQMEMLNLKTQNGGAHKVQRGMAYKLFKALVNYDDKYRAMAEVVLDGQTTEASATLDFPTKPEDGDFYCPPYHIDGACHISGFIVNASDLLDSEQNVYVSHGWGAMKFSRPLTAGMKLKNYVRMQPQPNNISKGDVYIMQGDEIVAVCEGIKFQQIPRRVLNTFLPPNKGSAAAPAPAPRAAPAQAAAPAPAPAPVRPSGMNLTARAQAPSPIQVAPAPQPAKPTMAAPKASKPKKAAAKKPSGGMVSKVMKILSKETEVDEAELVDDAHFENLGVDSLLSLTISAIFREELDMEISSSLFTDYPTVGDMKKYFSQFDGAAGESQEEATDSSDEDSVPPTDLPTPYGAEFSTPASSAPSVAPSDDGKPDSPSQDSLGDVGDVSMARHIVAQEMGVDISEVTDTAELAEMGMDSLMSLTILGELREKTGIDLPSTFLTTNPTIKDIEDALGMRPKAKPAAATKPTAPAAGKPTMKKAVDMNQVSARLTSLNKTDLSRYPPSTSVLLQGNPKTASKKIFFLPDGSGSATSYVSIPNIGNDICAYGLNCPFMKEPERWDCGIEVSALIYLNEIRRRQPKGPYIIGGWSAGGVIAYAVAQALLAAGETVGKLLLLDSPCPVDLAPLPARLHIFFNEIGLLGTGDPAKTPKWLLPHFSAAIRELSAYDPKPSIQPIPTYAIWCREGVAGNPGDPRPPPAEDEDPAPMKWLLNHRTDFSDNGWGQLCGTENMKYGVMGGNHFSMMKDPHAVDLGNLIKAGVDWQA</sequence>
<dbReference type="PROSITE" id="PS52019">
    <property type="entry name" value="PKS_MFAS_DH"/>
    <property type="match status" value="1"/>
</dbReference>
<dbReference type="InterPro" id="IPR001227">
    <property type="entry name" value="Ac_transferase_dom_sf"/>
</dbReference>
<dbReference type="EMBL" id="JAVRRT010000004">
    <property type="protein sequence ID" value="KAK5172982.1"/>
    <property type="molecule type" value="Genomic_DNA"/>
</dbReference>
<dbReference type="SUPFAM" id="SSF53901">
    <property type="entry name" value="Thiolase-like"/>
    <property type="match status" value="1"/>
</dbReference>
<keyword evidence="3" id="KW-0597">Phosphoprotein</keyword>
<keyword evidence="5" id="KW-0677">Repeat</keyword>
<dbReference type="InterPro" id="IPR020841">
    <property type="entry name" value="PKS_Beta-ketoAc_synthase_dom"/>
</dbReference>
<dbReference type="Gene3D" id="3.30.70.3290">
    <property type="match status" value="1"/>
</dbReference>
<dbReference type="Pfam" id="PF16073">
    <property type="entry name" value="SAT"/>
    <property type="match status" value="1"/>
</dbReference>
<dbReference type="Gene3D" id="1.10.1200.10">
    <property type="entry name" value="ACP-like"/>
    <property type="match status" value="2"/>
</dbReference>
<dbReference type="InterPro" id="IPR050091">
    <property type="entry name" value="PKS_NRPS_Biosynth_Enz"/>
</dbReference>
<dbReference type="Gene3D" id="3.40.50.1820">
    <property type="entry name" value="alpha/beta hydrolase"/>
    <property type="match status" value="1"/>
</dbReference>
<comment type="cofactor">
    <cofactor evidence="1">
        <name>pantetheine 4'-phosphate</name>
        <dbReference type="ChEBI" id="CHEBI:47942"/>
    </cofactor>
</comment>
<dbReference type="InterPro" id="IPR029058">
    <property type="entry name" value="AB_hydrolase_fold"/>
</dbReference>
<dbReference type="PROSITE" id="PS50075">
    <property type="entry name" value="CARRIER"/>
    <property type="match status" value="2"/>
</dbReference>
<dbReference type="RefSeq" id="XP_064661700.1">
    <property type="nucleotide sequence ID" value="XM_064800361.1"/>
</dbReference>
<dbReference type="InterPro" id="IPR001031">
    <property type="entry name" value="Thioesterase"/>
</dbReference>
<dbReference type="InterPro" id="IPR016039">
    <property type="entry name" value="Thiolase-like"/>
</dbReference>
<dbReference type="Gene3D" id="3.40.366.10">
    <property type="entry name" value="Malonyl-Coenzyme A Acyl Carrier Protein, domain 2"/>
    <property type="match status" value="2"/>
</dbReference>
<dbReference type="InterPro" id="IPR014031">
    <property type="entry name" value="Ketoacyl_synth_C"/>
</dbReference>
<feature type="domain" description="Carrier" evidence="9">
    <location>
        <begin position="1686"/>
        <end position="1763"/>
    </location>
</feature>
<dbReference type="PROSITE" id="PS52004">
    <property type="entry name" value="KS3_2"/>
    <property type="match status" value="1"/>
</dbReference>
<dbReference type="FunFam" id="3.40.366.10:FF:000002">
    <property type="entry name" value="Probable polyketide synthase 2"/>
    <property type="match status" value="1"/>
</dbReference>
<dbReference type="GO" id="GO:0004312">
    <property type="term" value="F:fatty acid synthase activity"/>
    <property type="evidence" value="ECO:0007669"/>
    <property type="project" value="TreeGrafter"/>
</dbReference>
<evidence type="ECO:0000256" key="2">
    <source>
        <dbReference type="ARBA" id="ARBA00022450"/>
    </source>
</evidence>
<gene>
    <name evidence="12" type="primary">PKS1</name>
    <name evidence="12" type="ORF">LTR77_003104</name>
</gene>
<evidence type="ECO:0000256" key="4">
    <source>
        <dbReference type="ARBA" id="ARBA00022679"/>
    </source>
</evidence>
<dbReference type="Pfam" id="PF22621">
    <property type="entry name" value="CurL-like_PKS_C"/>
    <property type="match status" value="1"/>
</dbReference>
<dbReference type="SMART" id="SM00823">
    <property type="entry name" value="PKS_PP"/>
    <property type="match status" value="2"/>
</dbReference>
<evidence type="ECO:0000256" key="8">
    <source>
        <dbReference type="SAM" id="MobiDB-lite"/>
    </source>
</evidence>
<proteinExistence type="predicted"/>
<dbReference type="GO" id="GO:0031177">
    <property type="term" value="F:phosphopantetheine binding"/>
    <property type="evidence" value="ECO:0007669"/>
    <property type="project" value="InterPro"/>
</dbReference>
<dbReference type="InterPro" id="IPR049551">
    <property type="entry name" value="PKS_DH_C"/>
</dbReference>
<dbReference type="Gene3D" id="3.40.47.10">
    <property type="match status" value="1"/>
</dbReference>
<feature type="domain" description="Ketosynthase family 3 (KS3)" evidence="10">
    <location>
        <begin position="371"/>
        <end position="803"/>
    </location>
</feature>
<evidence type="ECO:0000256" key="5">
    <source>
        <dbReference type="ARBA" id="ARBA00022737"/>
    </source>
</evidence>
<feature type="region of interest" description="Disordered" evidence="8">
    <location>
        <begin position="1764"/>
        <end position="1824"/>
    </location>
</feature>
<dbReference type="Pfam" id="PF00975">
    <property type="entry name" value="Thioesterase"/>
    <property type="match status" value="1"/>
</dbReference>
<dbReference type="InterPro" id="IPR020806">
    <property type="entry name" value="PKS_PP-bd"/>
</dbReference>
<organism evidence="12 13">
    <name type="scientific">Saxophila tyrrhenica</name>
    <dbReference type="NCBI Taxonomy" id="1690608"/>
    <lineage>
        <taxon>Eukaryota</taxon>
        <taxon>Fungi</taxon>
        <taxon>Dikarya</taxon>
        <taxon>Ascomycota</taxon>
        <taxon>Pezizomycotina</taxon>
        <taxon>Dothideomycetes</taxon>
        <taxon>Dothideomycetidae</taxon>
        <taxon>Mycosphaerellales</taxon>
        <taxon>Extremaceae</taxon>
        <taxon>Saxophila</taxon>
    </lineage>
</organism>
<feature type="compositionally biased region" description="Low complexity" evidence="8">
    <location>
        <begin position="1901"/>
        <end position="1916"/>
    </location>
</feature>
<evidence type="ECO:0000256" key="6">
    <source>
        <dbReference type="ARBA" id="ARBA00023268"/>
    </source>
</evidence>
<dbReference type="PROSITE" id="PS00606">
    <property type="entry name" value="KS3_1"/>
    <property type="match status" value="1"/>
</dbReference>
<evidence type="ECO:0000259" key="10">
    <source>
        <dbReference type="PROSITE" id="PS52004"/>
    </source>
</evidence>
<keyword evidence="13" id="KW-1185">Reference proteome</keyword>
<dbReference type="InterPro" id="IPR006162">
    <property type="entry name" value="Ppantetheine_attach_site"/>
</dbReference>
<dbReference type="SUPFAM" id="SSF53474">
    <property type="entry name" value="alpha/beta-Hydrolases"/>
    <property type="match status" value="1"/>
</dbReference>
<dbReference type="FunFam" id="1.10.1200.10:FF:000011">
    <property type="entry name" value="Sterigmatocystin biosynthesis polyketide synthase"/>
    <property type="match status" value="2"/>
</dbReference>
<dbReference type="CDD" id="cd00833">
    <property type="entry name" value="PKS"/>
    <property type="match status" value="1"/>
</dbReference>
<dbReference type="GO" id="GO:0006633">
    <property type="term" value="P:fatty acid biosynthetic process"/>
    <property type="evidence" value="ECO:0007669"/>
    <property type="project" value="InterPro"/>
</dbReference>
<dbReference type="GeneID" id="89924451"/>
<keyword evidence="4" id="KW-0808">Transferase</keyword>
<feature type="domain" description="Carrier" evidence="9">
    <location>
        <begin position="1821"/>
        <end position="1898"/>
    </location>
</feature>
<feature type="compositionally biased region" description="Low complexity" evidence="8">
    <location>
        <begin position="1796"/>
        <end position="1808"/>
    </location>
</feature>
<protein>
    <submittedName>
        <fullName evidence="12">Polyketide synthase</fullName>
    </submittedName>
</protein>
<dbReference type="SMART" id="SM00827">
    <property type="entry name" value="PKS_AT"/>
    <property type="match status" value="1"/>
</dbReference>
<evidence type="ECO:0000259" key="11">
    <source>
        <dbReference type="PROSITE" id="PS52019"/>
    </source>
</evidence>
<feature type="active site" description="Proton donor; for dehydratase activity" evidence="7">
    <location>
        <position position="1520"/>
    </location>
</feature>
<dbReference type="PANTHER" id="PTHR43775:SF37">
    <property type="entry name" value="SI:DKEY-61P9.11"/>
    <property type="match status" value="1"/>
</dbReference>
<evidence type="ECO:0000313" key="12">
    <source>
        <dbReference type="EMBL" id="KAK5172982.1"/>
    </source>
</evidence>
<dbReference type="InterPro" id="IPR016035">
    <property type="entry name" value="Acyl_Trfase/lysoPLipase"/>
</dbReference>
<dbReference type="InterPro" id="IPR014043">
    <property type="entry name" value="Acyl_transferase_dom"/>
</dbReference>
<dbReference type="InterPro" id="IPR018201">
    <property type="entry name" value="Ketoacyl_synth_AS"/>
</dbReference>
<dbReference type="InterPro" id="IPR036736">
    <property type="entry name" value="ACP-like_sf"/>
</dbReference>
<dbReference type="InterPro" id="IPR042104">
    <property type="entry name" value="PKS_dehydratase_sf"/>
</dbReference>
<dbReference type="FunFam" id="3.10.129.110:FF:000001">
    <property type="entry name" value="Sterigmatocystin biosynthesis polyketide synthase"/>
    <property type="match status" value="1"/>
</dbReference>